<evidence type="ECO:0000313" key="1">
    <source>
        <dbReference type="EMBL" id="AQY36997.1"/>
    </source>
</evidence>
<dbReference type="EMBL" id="CP020002">
    <property type="protein sequence ID" value="AQY36997.1"/>
    <property type="molecule type" value="Genomic_DNA"/>
</dbReference>
<name>A0A9W3T9F5_BACTU</name>
<accession>A0A9W3T9F5</accession>
<evidence type="ECO:0000313" key="2">
    <source>
        <dbReference type="Proteomes" id="UP000191057"/>
    </source>
</evidence>
<dbReference type="AlphaFoldDB" id="A0A9W3T9F5"/>
<dbReference type="Proteomes" id="UP000191057">
    <property type="component" value="Chromosome"/>
</dbReference>
<gene>
    <name evidence="1" type="ORF">B4918_02800</name>
</gene>
<protein>
    <submittedName>
        <fullName evidence="1">Uncharacterized protein</fullName>
    </submittedName>
</protein>
<reference evidence="1 2" key="1">
    <citation type="submission" date="2017-03" db="EMBL/GenBank/DDBJ databases">
        <title>Complete genome sequence of Bacillus thuringiensis L-7601, a novel melanin producing strain.</title>
        <authorList>
            <person name="Cai J."/>
            <person name="Cao Z."/>
            <person name="Tan T."/>
        </authorList>
    </citation>
    <scope>NUCLEOTIDE SEQUENCE [LARGE SCALE GENOMIC DNA]</scope>
    <source>
        <strain evidence="1 2">L-7601</strain>
    </source>
</reference>
<proteinExistence type="predicted"/>
<dbReference type="RefSeq" id="WP_079245036.1">
    <property type="nucleotide sequence ID" value="NZ_JARSYF010000011.1"/>
</dbReference>
<sequence length="158" mass="18540">MASILTWINSHVWIVSIITLVLGAFLNAILTKNKDVLIKVAEKKSQYYAEYIRALLEFSKPIQLLEPEQRHEINRNYMYFKNLVILYGSDNVIEKCAICEKHGQQFGSLEGQERYIELIKAMKEDVENPKIIKSWLLRKIRTSNLDENIADIMFNYKK</sequence>
<organism evidence="1 2">
    <name type="scientific">Bacillus thuringiensis</name>
    <dbReference type="NCBI Taxonomy" id="1428"/>
    <lineage>
        <taxon>Bacteria</taxon>
        <taxon>Bacillati</taxon>
        <taxon>Bacillota</taxon>
        <taxon>Bacilli</taxon>
        <taxon>Bacillales</taxon>
        <taxon>Bacillaceae</taxon>
        <taxon>Bacillus</taxon>
        <taxon>Bacillus cereus group</taxon>
    </lineage>
</organism>